<evidence type="ECO:0000259" key="5">
    <source>
        <dbReference type="PROSITE" id="PS50999"/>
    </source>
</evidence>
<protein>
    <recommendedName>
        <fullName evidence="5">Cytochrome oxidase subunit II transmembrane region profile domain-containing protein</fullName>
    </recommendedName>
</protein>
<sequence length="208" mass="22748">MHKATGFLLQGCLCGLQCNMQGAFTVFPRRSLVHVGDFCMGETAIMYFLSALFGSQMNCSHSTLPGRMSLLALLMAGSQVWAQSHEGVLCAGNHASDAMTVSVGWGWMQWALMLLCLILLVVAYSLIFLSTVRHRRRSPQAKRWRDSRLADVVWTLVPLVFVGALLWPMLKPVWQAESSGDIRSQALVHRASGSADCGLIAPANAVPE</sequence>
<dbReference type="InterPro" id="IPR036257">
    <property type="entry name" value="Cyt_c_oxidase_su2_TM_sf"/>
</dbReference>
<accession>A0A4S8FBI6</accession>
<evidence type="ECO:0000313" key="6">
    <source>
        <dbReference type="EMBL" id="THU04569.1"/>
    </source>
</evidence>
<keyword evidence="7" id="KW-1185">Reference proteome</keyword>
<feature type="transmembrane region" description="Helical" evidence="4">
    <location>
        <begin position="32"/>
        <end position="52"/>
    </location>
</feature>
<dbReference type="Pfam" id="PF02790">
    <property type="entry name" value="COX2_TM"/>
    <property type="match status" value="1"/>
</dbReference>
<evidence type="ECO:0000256" key="4">
    <source>
        <dbReference type="SAM" id="Phobius"/>
    </source>
</evidence>
<dbReference type="Proteomes" id="UP000308917">
    <property type="component" value="Unassembled WGS sequence"/>
</dbReference>
<keyword evidence="4" id="KW-1133">Transmembrane helix</keyword>
<gene>
    <name evidence="6" type="ORF">E9531_04085</name>
</gene>
<dbReference type="PROSITE" id="PS50999">
    <property type="entry name" value="COX2_TM"/>
    <property type="match status" value="1"/>
</dbReference>
<dbReference type="GO" id="GO:0016020">
    <property type="term" value="C:membrane"/>
    <property type="evidence" value="ECO:0007669"/>
    <property type="project" value="UniProtKB-SubCell"/>
</dbReference>
<dbReference type="EMBL" id="STFG01000002">
    <property type="protein sequence ID" value="THU04569.1"/>
    <property type="molecule type" value="Genomic_DNA"/>
</dbReference>
<proteinExistence type="predicted"/>
<name>A0A4S8FBI6_9BURK</name>
<dbReference type="GO" id="GO:0022900">
    <property type="term" value="P:electron transport chain"/>
    <property type="evidence" value="ECO:0007669"/>
    <property type="project" value="InterPro"/>
</dbReference>
<feature type="domain" description="Cytochrome oxidase subunit II transmembrane region profile" evidence="5">
    <location>
        <begin position="83"/>
        <end position="180"/>
    </location>
</feature>
<evidence type="ECO:0000256" key="2">
    <source>
        <dbReference type="ARBA" id="ARBA00022692"/>
    </source>
</evidence>
<dbReference type="SUPFAM" id="SSF81464">
    <property type="entry name" value="Cytochrome c oxidase subunit II-like, transmembrane region"/>
    <property type="match status" value="1"/>
</dbReference>
<feature type="transmembrane region" description="Helical" evidence="4">
    <location>
        <begin position="107"/>
        <end position="129"/>
    </location>
</feature>
<dbReference type="AlphaFoldDB" id="A0A4S8FBI6"/>
<evidence type="ECO:0000256" key="3">
    <source>
        <dbReference type="ARBA" id="ARBA00023136"/>
    </source>
</evidence>
<evidence type="ECO:0000313" key="7">
    <source>
        <dbReference type="Proteomes" id="UP000308917"/>
    </source>
</evidence>
<keyword evidence="3 4" id="KW-0472">Membrane</keyword>
<keyword evidence="2 4" id="KW-0812">Transmembrane</keyword>
<organism evidence="6 7">
    <name type="scientific">Lampropedia puyangensis</name>
    <dbReference type="NCBI Taxonomy" id="1330072"/>
    <lineage>
        <taxon>Bacteria</taxon>
        <taxon>Pseudomonadati</taxon>
        <taxon>Pseudomonadota</taxon>
        <taxon>Betaproteobacteria</taxon>
        <taxon>Burkholderiales</taxon>
        <taxon>Comamonadaceae</taxon>
        <taxon>Lampropedia</taxon>
    </lineage>
</organism>
<reference evidence="6 7" key="1">
    <citation type="journal article" date="2015" name="Antonie Van Leeuwenhoek">
        <title>Lampropedia puyangensis sp. nov., isolated from symptomatic bark of Populus ? euramericana canker and emended description of Lampropedia hyalina (Ehrenberg 1832) Lee et al. 2004.</title>
        <authorList>
            <person name="Li Y."/>
            <person name="Wang T."/>
            <person name="Piao C.G."/>
            <person name="Wang L.F."/>
            <person name="Tian G.Z."/>
            <person name="Zhu T.H."/>
            <person name="Guo M.W."/>
        </authorList>
    </citation>
    <scope>NUCLEOTIDE SEQUENCE [LARGE SCALE GENOMIC DNA]</scope>
    <source>
        <strain evidence="6 7">2-bin</strain>
    </source>
</reference>
<dbReference type="InterPro" id="IPR011759">
    <property type="entry name" value="Cyt_c_oxidase_su2_TM_dom"/>
</dbReference>
<comment type="subcellular location">
    <subcellularLocation>
        <location evidence="1">Membrane</location>
        <topology evidence="1">Multi-pass membrane protein</topology>
    </subcellularLocation>
</comment>
<feature type="transmembrane region" description="Helical" evidence="4">
    <location>
        <begin position="149"/>
        <end position="170"/>
    </location>
</feature>
<comment type="caution">
    <text evidence="6">The sequence shown here is derived from an EMBL/GenBank/DDBJ whole genome shotgun (WGS) entry which is preliminary data.</text>
</comment>
<dbReference type="Gene3D" id="1.10.287.90">
    <property type="match status" value="1"/>
</dbReference>
<evidence type="ECO:0000256" key="1">
    <source>
        <dbReference type="ARBA" id="ARBA00004141"/>
    </source>
</evidence>